<feature type="transmembrane region" description="Helical" evidence="1">
    <location>
        <begin position="12"/>
        <end position="40"/>
    </location>
</feature>
<gene>
    <name evidence="2" type="ORF">GZH47_27295</name>
</gene>
<keyword evidence="3" id="KW-1185">Reference proteome</keyword>
<feature type="transmembrane region" description="Helical" evidence="1">
    <location>
        <begin position="98"/>
        <end position="118"/>
    </location>
</feature>
<sequence length="153" mass="16762">MIIALWALFRVPLYYSFIMNGAGFIVPFAIQVGTIGLLYLTGTPFKAIADSPVLVTATQILSATIVIGLSRWIVIKNVGFDYVPASHRVFVEMNKNNATLFAIIASSLIIALISGVALRGNLEAYIVVAGTIFLLSIPFFIYFSRRKDIEDAQ</sequence>
<keyword evidence="1" id="KW-0812">Transmembrane</keyword>
<keyword evidence="1" id="KW-0472">Membrane</keyword>
<dbReference type="RefSeq" id="WP_162644128.1">
    <property type="nucleotide sequence ID" value="NZ_CP048286.1"/>
</dbReference>
<protein>
    <submittedName>
        <fullName evidence="2">Uncharacterized protein</fullName>
    </submittedName>
</protein>
<dbReference type="KEGG" id="prz:GZH47_27295"/>
<feature type="transmembrane region" description="Helical" evidence="1">
    <location>
        <begin position="124"/>
        <end position="143"/>
    </location>
</feature>
<feature type="transmembrane region" description="Helical" evidence="1">
    <location>
        <begin position="52"/>
        <end position="74"/>
    </location>
</feature>
<keyword evidence="1" id="KW-1133">Transmembrane helix</keyword>
<evidence type="ECO:0000313" key="2">
    <source>
        <dbReference type="EMBL" id="QHW34134.1"/>
    </source>
</evidence>
<name>A0A6C0P6D1_9BACL</name>
<dbReference type="Proteomes" id="UP000479114">
    <property type="component" value="Chromosome"/>
</dbReference>
<organism evidence="2 3">
    <name type="scientific">Paenibacillus rhizovicinus</name>
    <dbReference type="NCBI Taxonomy" id="2704463"/>
    <lineage>
        <taxon>Bacteria</taxon>
        <taxon>Bacillati</taxon>
        <taxon>Bacillota</taxon>
        <taxon>Bacilli</taxon>
        <taxon>Bacillales</taxon>
        <taxon>Paenibacillaceae</taxon>
        <taxon>Paenibacillus</taxon>
    </lineage>
</organism>
<dbReference type="AlphaFoldDB" id="A0A6C0P6D1"/>
<accession>A0A6C0P6D1</accession>
<reference evidence="2 3" key="1">
    <citation type="submission" date="2020-02" db="EMBL/GenBank/DDBJ databases">
        <title>Paenibacillus sp. nov., isolated from rhizosphere soil of tomato.</title>
        <authorList>
            <person name="Weon H.-Y."/>
            <person name="Lee S.A."/>
        </authorList>
    </citation>
    <scope>NUCLEOTIDE SEQUENCE [LARGE SCALE GENOMIC DNA]</scope>
    <source>
        <strain evidence="2 3">14171R-81</strain>
    </source>
</reference>
<dbReference type="EMBL" id="CP048286">
    <property type="protein sequence ID" value="QHW34134.1"/>
    <property type="molecule type" value="Genomic_DNA"/>
</dbReference>
<evidence type="ECO:0000256" key="1">
    <source>
        <dbReference type="SAM" id="Phobius"/>
    </source>
</evidence>
<evidence type="ECO:0000313" key="3">
    <source>
        <dbReference type="Proteomes" id="UP000479114"/>
    </source>
</evidence>
<proteinExistence type="predicted"/>